<dbReference type="AlphaFoldDB" id="A0A382Y003"/>
<proteinExistence type="predicted"/>
<protein>
    <submittedName>
        <fullName evidence="2">Uncharacterized protein</fullName>
    </submittedName>
</protein>
<feature type="region of interest" description="Disordered" evidence="1">
    <location>
        <begin position="29"/>
        <end position="72"/>
    </location>
</feature>
<evidence type="ECO:0000256" key="1">
    <source>
        <dbReference type="SAM" id="MobiDB-lite"/>
    </source>
</evidence>
<accession>A0A382Y003</accession>
<feature type="non-terminal residue" evidence="2">
    <location>
        <position position="72"/>
    </location>
</feature>
<evidence type="ECO:0000313" key="2">
    <source>
        <dbReference type="EMBL" id="SVD76712.1"/>
    </source>
</evidence>
<name>A0A382Y003_9ZZZZ</name>
<sequence>PDHQTGGLPRQLPQPRGRILICRWARRNPQVARQANHTANEQVRSPTERRHGKQQGRDVDDGAQHPKSRQSL</sequence>
<gene>
    <name evidence="2" type="ORF">METZ01_LOCUS429566</name>
</gene>
<organism evidence="2">
    <name type="scientific">marine metagenome</name>
    <dbReference type="NCBI Taxonomy" id="408172"/>
    <lineage>
        <taxon>unclassified sequences</taxon>
        <taxon>metagenomes</taxon>
        <taxon>ecological metagenomes</taxon>
    </lineage>
</organism>
<reference evidence="2" key="1">
    <citation type="submission" date="2018-05" db="EMBL/GenBank/DDBJ databases">
        <authorList>
            <person name="Lanie J.A."/>
            <person name="Ng W.-L."/>
            <person name="Kazmierczak K.M."/>
            <person name="Andrzejewski T.M."/>
            <person name="Davidsen T.M."/>
            <person name="Wayne K.J."/>
            <person name="Tettelin H."/>
            <person name="Glass J.I."/>
            <person name="Rusch D."/>
            <person name="Podicherti R."/>
            <person name="Tsui H.-C.T."/>
            <person name="Winkler M.E."/>
        </authorList>
    </citation>
    <scope>NUCLEOTIDE SEQUENCE</scope>
</reference>
<dbReference type="EMBL" id="UINC01171903">
    <property type="protein sequence ID" value="SVD76712.1"/>
    <property type="molecule type" value="Genomic_DNA"/>
</dbReference>
<feature type="compositionally biased region" description="Basic and acidic residues" evidence="1">
    <location>
        <begin position="55"/>
        <end position="64"/>
    </location>
</feature>
<feature type="compositionally biased region" description="Polar residues" evidence="1">
    <location>
        <begin position="31"/>
        <end position="45"/>
    </location>
</feature>
<feature type="non-terminal residue" evidence="2">
    <location>
        <position position="1"/>
    </location>
</feature>